<evidence type="ECO:0000256" key="1">
    <source>
        <dbReference type="SAM" id="MobiDB-lite"/>
    </source>
</evidence>
<name>A0A0C2ZN90_9AGAM</name>
<organism evidence="2 3">
    <name type="scientific">Scleroderma citrinum Foug A</name>
    <dbReference type="NCBI Taxonomy" id="1036808"/>
    <lineage>
        <taxon>Eukaryota</taxon>
        <taxon>Fungi</taxon>
        <taxon>Dikarya</taxon>
        <taxon>Basidiomycota</taxon>
        <taxon>Agaricomycotina</taxon>
        <taxon>Agaricomycetes</taxon>
        <taxon>Agaricomycetidae</taxon>
        <taxon>Boletales</taxon>
        <taxon>Sclerodermatineae</taxon>
        <taxon>Sclerodermataceae</taxon>
        <taxon>Scleroderma</taxon>
    </lineage>
</organism>
<feature type="compositionally biased region" description="Basic and acidic residues" evidence="1">
    <location>
        <begin position="15"/>
        <end position="25"/>
    </location>
</feature>
<dbReference type="HOGENOM" id="CLU_063511_1_0_1"/>
<gene>
    <name evidence="2" type="ORF">SCLCIDRAFT_24618</name>
</gene>
<protein>
    <recommendedName>
        <fullName evidence="4">Zn(2)-C6 fungal-type domain-containing protein</fullName>
    </recommendedName>
</protein>
<accession>A0A0C2ZN90</accession>
<sequence>MSAPSKTNTPAPLTGKRDWVGATTDKLKSSSDDELEIYDVKVGERKQHWQVKKEAKEKEARECQQREEAEHWAREEAAAVQRQEEADCRVREECRVKEEKECLEREAAVHQEAAIKKATETAEKRAQEDMEEKRAEVLKKIRAAKETARQRAEAEASRQKSVAMKKRAREENTVAGPSGMLGPGLRCVRCARTGAKCKRDPENKRQCACMQCARHKEKCKWPEVVGSVSGSRSGDVKGKGKAVATLPRAGKKKKHVKKSAMKVVDSNIEIVAKPSDASGSRSGHALLQRMDHLILTVENLAEAQWYMASACAVSGMVVGTLINKCNFLGFEGVGPGEEDEEEEMDTEAVNQEEVEQEVAELRKEVLEPQPSDDEM</sequence>
<feature type="region of interest" description="Disordered" evidence="1">
    <location>
        <begin position="148"/>
        <end position="177"/>
    </location>
</feature>
<dbReference type="Proteomes" id="UP000053989">
    <property type="component" value="Unassembled WGS sequence"/>
</dbReference>
<dbReference type="STRING" id="1036808.A0A0C2ZN90"/>
<feature type="region of interest" description="Disordered" evidence="1">
    <location>
        <begin position="333"/>
        <end position="375"/>
    </location>
</feature>
<evidence type="ECO:0000313" key="2">
    <source>
        <dbReference type="EMBL" id="KIM63053.1"/>
    </source>
</evidence>
<evidence type="ECO:0000313" key="3">
    <source>
        <dbReference type="Proteomes" id="UP000053989"/>
    </source>
</evidence>
<evidence type="ECO:0008006" key="4">
    <source>
        <dbReference type="Google" id="ProtNLM"/>
    </source>
</evidence>
<feature type="compositionally biased region" description="Acidic residues" evidence="1">
    <location>
        <begin position="336"/>
        <end position="358"/>
    </location>
</feature>
<feature type="compositionally biased region" description="Basic and acidic residues" evidence="1">
    <location>
        <begin position="148"/>
        <end position="158"/>
    </location>
</feature>
<feature type="compositionally biased region" description="Polar residues" evidence="1">
    <location>
        <begin position="1"/>
        <end position="11"/>
    </location>
</feature>
<dbReference type="EMBL" id="KN822038">
    <property type="protein sequence ID" value="KIM63053.1"/>
    <property type="molecule type" value="Genomic_DNA"/>
</dbReference>
<dbReference type="InParanoid" id="A0A0C2ZN90"/>
<reference evidence="2 3" key="1">
    <citation type="submission" date="2014-04" db="EMBL/GenBank/DDBJ databases">
        <authorList>
            <consortium name="DOE Joint Genome Institute"/>
            <person name="Kuo A."/>
            <person name="Kohler A."/>
            <person name="Nagy L.G."/>
            <person name="Floudas D."/>
            <person name="Copeland A."/>
            <person name="Barry K.W."/>
            <person name="Cichocki N."/>
            <person name="Veneault-Fourrey C."/>
            <person name="LaButti K."/>
            <person name="Lindquist E.A."/>
            <person name="Lipzen A."/>
            <person name="Lundell T."/>
            <person name="Morin E."/>
            <person name="Murat C."/>
            <person name="Sun H."/>
            <person name="Tunlid A."/>
            <person name="Henrissat B."/>
            <person name="Grigoriev I.V."/>
            <person name="Hibbett D.S."/>
            <person name="Martin F."/>
            <person name="Nordberg H.P."/>
            <person name="Cantor M.N."/>
            <person name="Hua S.X."/>
        </authorList>
    </citation>
    <scope>NUCLEOTIDE SEQUENCE [LARGE SCALE GENOMIC DNA]</scope>
    <source>
        <strain evidence="2 3">Foug A</strain>
    </source>
</reference>
<proteinExistence type="predicted"/>
<dbReference type="AlphaFoldDB" id="A0A0C2ZN90"/>
<reference evidence="3" key="2">
    <citation type="submission" date="2015-01" db="EMBL/GenBank/DDBJ databases">
        <title>Evolutionary Origins and Diversification of the Mycorrhizal Mutualists.</title>
        <authorList>
            <consortium name="DOE Joint Genome Institute"/>
            <consortium name="Mycorrhizal Genomics Consortium"/>
            <person name="Kohler A."/>
            <person name="Kuo A."/>
            <person name="Nagy L.G."/>
            <person name="Floudas D."/>
            <person name="Copeland A."/>
            <person name="Barry K.W."/>
            <person name="Cichocki N."/>
            <person name="Veneault-Fourrey C."/>
            <person name="LaButti K."/>
            <person name="Lindquist E.A."/>
            <person name="Lipzen A."/>
            <person name="Lundell T."/>
            <person name="Morin E."/>
            <person name="Murat C."/>
            <person name="Riley R."/>
            <person name="Ohm R."/>
            <person name="Sun H."/>
            <person name="Tunlid A."/>
            <person name="Henrissat B."/>
            <person name="Grigoriev I.V."/>
            <person name="Hibbett D.S."/>
            <person name="Martin F."/>
        </authorList>
    </citation>
    <scope>NUCLEOTIDE SEQUENCE [LARGE SCALE GENOMIC DNA]</scope>
    <source>
        <strain evidence="3">Foug A</strain>
    </source>
</reference>
<keyword evidence="3" id="KW-1185">Reference proteome</keyword>
<feature type="region of interest" description="Disordered" evidence="1">
    <location>
        <begin position="1"/>
        <end position="25"/>
    </location>
</feature>